<dbReference type="PROSITE" id="PS00137">
    <property type="entry name" value="SUBTILASE_HIS"/>
    <property type="match status" value="1"/>
</dbReference>
<feature type="active site" description="Charge relay system" evidence="5">
    <location>
        <position position="158"/>
    </location>
</feature>
<dbReference type="EMBL" id="BAABFA010000015">
    <property type="protein sequence ID" value="GAA4467090.1"/>
    <property type="molecule type" value="Genomic_DNA"/>
</dbReference>
<evidence type="ECO:0000259" key="8">
    <source>
        <dbReference type="Pfam" id="PF00082"/>
    </source>
</evidence>
<keyword evidence="2 5" id="KW-0645">Protease</keyword>
<keyword evidence="4 5" id="KW-0720">Serine protease</keyword>
<dbReference type="PANTHER" id="PTHR43806:SF11">
    <property type="entry name" value="CEREVISIN-RELATED"/>
    <property type="match status" value="1"/>
</dbReference>
<evidence type="ECO:0000256" key="1">
    <source>
        <dbReference type="ARBA" id="ARBA00011073"/>
    </source>
</evidence>
<accession>A0ABP8NJY0</accession>
<feature type="active site" description="Charge relay system" evidence="5">
    <location>
        <position position="588"/>
    </location>
</feature>
<keyword evidence="7" id="KW-0732">Signal</keyword>
<feature type="active site" description="Charge relay system" evidence="5">
    <location>
        <position position="218"/>
    </location>
</feature>
<dbReference type="InterPro" id="IPR022398">
    <property type="entry name" value="Peptidase_S8_His-AS"/>
</dbReference>
<feature type="signal peptide" evidence="7">
    <location>
        <begin position="1"/>
        <end position="21"/>
    </location>
</feature>
<protein>
    <recommendedName>
        <fullName evidence="12">T9SS C-terminal target domain-containing protein</fullName>
    </recommendedName>
</protein>
<evidence type="ECO:0000313" key="11">
    <source>
        <dbReference type="Proteomes" id="UP001500067"/>
    </source>
</evidence>
<dbReference type="PRINTS" id="PR00723">
    <property type="entry name" value="SUBTILISIN"/>
</dbReference>
<dbReference type="PROSITE" id="PS00138">
    <property type="entry name" value="SUBTILASE_SER"/>
    <property type="match status" value="1"/>
</dbReference>
<dbReference type="InterPro" id="IPR036852">
    <property type="entry name" value="Peptidase_S8/S53_dom_sf"/>
</dbReference>
<dbReference type="InterPro" id="IPR023827">
    <property type="entry name" value="Peptidase_S8_Asp-AS"/>
</dbReference>
<keyword evidence="11" id="KW-1185">Reference proteome</keyword>
<dbReference type="InterPro" id="IPR023828">
    <property type="entry name" value="Peptidase_S8_Ser-AS"/>
</dbReference>
<dbReference type="PANTHER" id="PTHR43806">
    <property type="entry name" value="PEPTIDASE S8"/>
    <property type="match status" value="1"/>
</dbReference>
<dbReference type="NCBIfam" id="TIGR04183">
    <property type="entry name" value="Por_Secre_tail"/>
    <property type="match status" value="1"/>
</dbReference>
<dbReference type="SUPFAM" id="SSF52743">
    <property type="entry name" value="Subtilisin-like"/>
    <property type="match status" value="1"/>
</dbReference>
<evidence type="ECO:0000256" key="4">
    <source>
        <dbReference type="ARBA" id="ARBA00022825"/>
    </source>
</evidence>
<keyword evidence="3 5" id="KW-0378">Hydrolase</keyword>
<evidence type="ECO:0000256" key="7">
    <source>
        <dbReference type="SAM" id="SignalP"/>
    </source>
</evidence>
<reference evidence="11" key="1">
    <citation type="journal article" date="2019" name="Int. J. Syst. Evol. Microbiol.">
        <title>The Global Catalogue of Microorganisms (GCM) 10K type strain sequencing project: providing services to taxonomists for standard genome sequencing and annotation.</title>
        <authorList>
            <consortium name="The Broad Institute Genomics Platform"/>
            <consortium name="The Broad Institute Genome Sequencing Center for Infectious Disease"/>
            <person name="Wu L."/>
            <person name="Ma J."/>
        </authorList>
    </citation>
    <scope>NUCLEOTIDE SEQUENCE [LARGE SCALE GENOMIC DNA]</scope>
    <source>
        <strain evidence="11">JCM 32105</strain>
    </source>
</reference>
<dbReference type="InterPro" id="IPR050131">
    <property type="entry name" value="Peptidase_S8_subtilisin-like"/>
</dbReference>
<dbReference type="Pfam" id="PF18962">
    <property type="entry name" value="Por_Secre_tail"/>
    <property type="match status" value="1"/>
</dbReference>
<dbReference type="PROSITE" id="PS51892">
    <property type="entry name" value="SUBTILASE"/>
    <property type="match status" value="1"/>
</dbReference>
<name>A0ABP8NJY0_9BACT</name>
<feature type="domain" description="Secretion system C-terminal sorting" evidence="9">
    <location>
        <begin position="671"/>
        <end position="747"/>
    </location>
</feature>
<evidence type="ECO:0000256" key="6">
    <source>
        <dbReference type="RuleBase" id="RU003355"/>
    </source>
</evidence>
<dbReference type="RefSeq" id="WP_345083165.1">
    <property type="nucleotide sequence ID" value="NZ_BAABFA010000015.1"/>
</dbReference>
<evidence type="ECO:0000259" key="9">
    <source>
        <dbReference type="Pfam" id="PF18962"/>
    </source>
</evidence>
<dbReference type="InterPro" id="IPR026444">
    <property type="entry name" value="Secre_tail"/>
</dbReference>
<gene>
    <name evidence="10" type="ORF">GCM10023093_22330</name>
</gene>
<dbReference type="Pfam" id="PF00082">
    <property type="entry name" value="Peptidase_S8"/>
    <property type="match status" value="2"/>
</dbReference>
<comment type="caution">
    <text evidence="10">The sequence shown here is derived from an EMBL/GenBank/DDBJ whole genome shotgun (WGS) entry which is preliminary data.</text>
</comment>
<sequence>MIKKVLFYLLAIVSGASAVSARDTKNAILSAHTRMYLNNVAKAGNDGKPMDGYVYKMIEGRMYISAFVKVGADVDEAALNTLGVYIGTRAGNIWTVQIPADKVTAFTKVAGIANIDLDAPITPLLDNAKKTTRADSAQKGINLPMPFTGKNVVVGIIDAGFDFDHPTLYDTTHTLYRVRRVWTQKLTGTPPAGFSYGREMTDPYVMRSVGYDTAITTHGTHVAGIAAGSGYSSPSSKYRGMAYESDMVFVGIMPPPGQWAVAGATDIIDGMNYIFTYAASVFKPAIANLSWGSSIGPHDGHSLFSQACDALTGPGRIFACSAGNCGEDSLHLRKTFTATNTSVSTFVTFDPQLDTTDRKTWIDVWGDTGRTFCLNIKLYDGVNAIDSTGPICISDTVHDYVLTGSDGDPCHITISMTPTEYNGKPHAFVYLHSLVPDNICLSATATSGTIDMWEGFLIPPTGYYGELKKLGYAWAVDGDNRMTVSDISSSFSAISVGAYVSKGSFTNIGGTFLSYGVTSGRIAPFSSLGPLPDGRIKPDITGPGMALASAISSYDTSYTPLNENYIYVISKSTIDGRVYPYAMAAGTSMSCPAVAGIIAMMLQLNSTLTPDSVKNILARTAIVDANTGTIPPAGTNTWGHGKANAYKALRDMAAQLTVQNTLAEDPMDCLLYPNPTNGTFTLVYNNTTMAKTVTVTVMDMTGRSIHTQTMQAANGYNVFNINTGDVPKGLYLTRISCGEKANVIKTMIER</sequence>
<dbReference type="PROSITE" id="PS00136">
    <property type="entry name" value="SUBTILASE_ASP"/>
    <property type="match status" value="1"/>
</dbReference>
<comment type="similarity">
    <text evidence="1 5 6">Belongs to the peptidase S8 family.</text>
</comment>
<evidence type="ECO:0000256" key="5">
    <source>
        <dbReference type="PROSITE-ProRule" id="PRU01240"/>
    </source>
</evidence>
<feature type="chain" id="PRO_5045825376" description="T9SS C-terminal target domain-containing protein" evidence="7">
    <location>
        <begin position="22"/>
        <end position="750"/>
    </location>
</feature>
<feature type="domain" description="Peptidase S8/S53" evidence="8">
    <location>
        <begin position="479"/>
        <end position="627"/>
    </location>
</feature>
<dbReference type="Proteomes" id="UP001500067">
    <property type="component" value="Unassembled WGS sequence"/>
</dbReference>
<organism evidence="10 11">
    <name type="scientific">Nemorincola caseinilytica</name>
    <dbReference type="NCBI Taxonomy" id="2054315"/>
    <lineage>
        <taxon>Bacteria</taxon>
        <taxon>Pseudomonadati</taxon>
        <taxon>Bacteroidota</taxon>
        <taxon>Chitinophagia</taxon>
        <taxon>Chitinophagales</taxon>
        <taxon>Chitinophagaceae</taxon>
        <taxon>Nemorincola</taxon>
    </lineage>
</organism>
<dbReference type="InterPro" id="IPR000209">
    <property type="entry name" value="Peptidase_S8/S53_dom"/>
</dbReference>
<evidence type="ECO:0000313" key="10">
    <source>
        <dbReference type="EMBL" id="GAA4467090.1"/>
    </source>
</evidence>
<evidence type="ECO:0008006" key="12">
    <source>
        <dbReference type="Google" id="ProtNLM"/>
    </source>
</evidence>
<feature type="domain" description="Peptidase S8/S53" evidence="8">
    <location>
        <begin position="149"/>
        <end position="326"/>
    </location>
</feature>
<proteinExistence type="inferred from homology"/>
<dbReference type="Gene3D" id="3.40.50.200">
    <property type="entry name" value="Peptidase S8/S53 domain"/>
    <property type="match status" value="2"/>
</dbReference>
<dbReference type="InterPro" id="IPR015500">
    <property type="entry name" value="Peptidase_S8_subtilisin-rel"/>
</dbReference>
<evidence type="ECO:0000256" key="2">
    <source>
        <dbReference type="ARBA" id="ARBA00022670"/>
    </source>
</evidence>
<evidence type="ECO:0000256" key="3">
    <source>
        <dbReference type="ARBA" id="ARBA00022801"/>
    </source>
</evidence>